<sequence>MEDCLTLSMGVVGQFEGLQERRPWRGMIRWTKVRTGEETANIGYVFYPRGEESRWEGRLTLKYMITRSQFGGEDEVTEVEYGTDLETTACNFGGERWWFRCPLVKNGTPCERRCFKLYEPPGADYFGCRECYDLTYHSAQTAHEFDRLYKHIADEMDAPFESVKDALGSGPPGVW</sequence>
<comment type="caution">
    <text evidence="1">The sequence shown here is derived from an EMBL/GenBank/DDBJ whole genome shotgun (WGS) entry which is preliminary data.</text>
</comment>
<name>A0A9X2TKS5_9BACT</name>
<dbReference type="AlphaFoldDB" id="A0A9X2TKS5"/>
<evidence type="ECO:0000313" key="2">
    <source>
        <dbReference type="Proteomes" id="UP001155057"/>
    </source>
</evidence>
<dbReference type="EMBL" id="JANUAE010000023">
    <property type="protein sequence ID" value="MCS3712019.1"/>
    <property type="molecule type" value="Genomic_DNA"/>
</dbReference>
<reference evidence="1" key="1">
    <citation type="submission" date="2022-08" db="EMBL/GenBank/DDBJ databases">
        <title>Genomic Encyclopedia of Type Strains, Phase V (KMG-V): Genome sequencing to study the core and pangenomes of soil and plant-associated prokaryotes.</title>
        <authorList>
            <person name="Whitman W."/>
        </authorList>
    </citation>
    <scope>NUCLEOTIDE SEQUENCE</scope>
    <source>
        <strain evidence="1">SP3049</strain>
    </source>
</reference>
<proteinExistence type="predicted"/>
<dbReference type="Proteomes" id="UP001155057">
    <property type="component" value="Unassembled WGS sequence"/>
</dbReference>
<accession>A0A9X2TKS5</accession>
<dbReference type="RefSeq" id="WP_259124721.1">
    <property type="nucleotide sequence ID" value="NZ_JANUAE010000023.1"/>
</dbReference>
<evidence type="ECO:0000313" key="1">
    <source>
        <dbReference type="EMBL" id="MCS3712019.1"/>
    </source>
</evidence>
<organism evidence="1 2">
    <name type="scientific">Salinibacter ruber</name>
    <dbReference type="NCBI Taxonomy" id="146919"/>
    <lineage>
        <taxon>Bacteria</taxon>
        <taxon>Pseudomonadati</taxon>
        <taxon>Rhodothermota</taxon>
        <taxon>Rhodothermia</taxon>
        <taxon>Rhodothermales</taxon>
        <taxon>Salinibacteraceae</taxon>
        <taxon>Salinibacter</taxon>
    </lineage>
</organism>
<protein>
    <submittedName>
        <fullName evidence="1">Uncharacterized protein</fullName>
    </submittedName>
</protein>
<gene>
    <name evidence="1" type="ORF">GGP61_003655</name>
</gene>